<dbReference type="OrthoDB" id="506431at2759"/>
<dbReference type="PANTHER" id="PTHR47260:SF7">
    <property type="entry name" value="THIOESTERASE FAMILY PROTEIN (AFU_ORTHOLOGUE AFUA_1G10800)"/>
    <property type="match status" value="1"/>
</dbReference>
<protein>
    <submittedName>
        <fullName evidence="2">HotDog domain-containing protein</fullName>
    </submittedName>
</protein>
<organism evidence="2">
    <name type="scientific">Petromyces alliaceus</name>
    <name type="common">Aspergillus alliaceus</name>
    <dbReference type="NCBI Taxonomy" id="209559"/>
    <lineage>
        <taxon>Eukaryota</taxon>
        <taxon>Fungi</taxon>
        <taxon>Dikarya</taxon>
        <taxon>Ascomycota</taxon>
        <taxon>Pezizomycotina</taxon>
        <taxon>Eurotiomycetes</taxon>
        <taxon>Eurotiomycetidae</taxon>
        <taxon>Eurotiales</taxon>
        <taxon>Aspergillaceae</taxon>
        <taxon>Aspergillus</taxon>
        <taxon>Aspergillus subgen. Circumdati</taxon>
    </lineage>
</organism>
<dbReference type="PANTHER" id="PTHR47260">
    <property type="entry name" value="UPF0644 PROTEIN PB2B4.06"/>
    <property type="match status" value="1"/>
</dbReference>
<dbReference type="InterPro" id="IPR052061">
    <property type="entry name" value="PTE-AB_protein"/>
</dbReference>
<dbReference type="InterPro" id="IPR029069">
    <property type="entry name" value="HotDog_dom_sf"/>
</dbReference>
<dbReference type="Proteomes" id="UP000326877">
    <property type="component" value="Unassembled WGS sequence"/>
</dbReference>
<dbReference type="Gene3D" id="3.10.129.10">
    <property type="entry name" value="Hotdog Thioesterase"/>
    <property type="match status" value="1"/>
</dbReference>
<dbReference type="CDD" id="cd03443">
    <property type="entry name" value="PaaI_thioesterase"/>
    <property type="match status" value="1"/>
</dbReference>
<gene>
    <name evidence="2" type="ORF">BDV23DRAFT_176440</name>
</gene>
<dbReference type="SUPFAM" id="SSF54637">
    <property type="entry name" value="Thioesterase/thiol ester dehydrase-isomerase"/>
    <property type="match status" value="1"/>
</dbReference>
<feature type="domain" description="Thioesterase" evidence="1">
    <location>
        <begin position="89"/>
        <end position="161"/>
    </location>
</feature>
<evidence type="ECO:0000313" key="2">
    <source>
        <dbReference type="EMBL" id="KAE8385189.1"/>
    </source>
</evidence>
<dbReference type="InterPro" id="IPR006683">
    <property type="entry name" value="Thioestr_dom"/>
</dbReference>
<sequence>MAATISSIDHVEHQLQQHTLTRRLRSDARLSESRYYQKVPRSMRSEMFTAGSLVAPGKVTVPPLAFYETGGASFYLILYLGASVAGYPGMAHGGLLATMMDEGLAGCASAALPKRVAVTLCLSIDYRKPAPTDSFYVLKARTIKVDGNAAWVEGRLEVLEGNTSQAGEVVVEGRGHYLEPPSTRGLYSPI</sequence>
<name>A0A5N7BTW5_PETAA</name>
<dbReference type="Pfam" id="PF03061">
    <property type="entry name" value="4HBT"/>
    <property type="match status" value="1"/>
</dbReference>
<dbReference type="EMBL" id="ML735342">
    <property type="protein sequence ID" value="KAE8385189.1"/>
    <property type="molecule type" value="Genomic_DNA"/>
</dbReference>
<proteinExistence type="predicted"/>
<dbReference type="AlphaFoldDB" id="A0A5N7BTW5"/>
<evidence type="ECO:0000259" key="1">
    <source>
        <dbReference type="Pfam" id="PF03061"/>
    </source>
</evidence>
<accession>A0A5N7BTW5</accession>
<reference evidence="2" key="1">
    <citation type="submission" date="2019-04" db="EMBL/GenBank/DDBJ databases">
        <title>Friends and foes A comparative genomics studyof 23 Aspergillus species from section Flavi.</title>
        <authorList>
            <consortium name="DOE Joint Genome Institute"/>
            <person name="Kjaerbolling I."/>
            <person name="Vesth T."/>
            <person name="Frisvad J.C."/>
            <person name="Nybo J.L."/>
            <person name="Theobald S."/>
            <person name="Kildgaard S."/>
            <person name="Isbrandt T."/>
            <person name="Kuo A."/>
            <person name="Sato A."/>
            <person name="Lyhne E.K."/>
            <person name="Kogle M.E."/>
            <person name="Wiebenga A."/>
            <person name="Kun R.S."/>
            <person name="Lubbers R.J."/>
            <person name="Makela M.R."/>
            <person name="Barry K."/>
            <person name="Chovatia M."/>
            <person name="Clum A."/>
            <person name="Daum C."/>
            <person name="Haridas S."/>
            <person name="He G."/>
            <person name="LaButti K."/>
            <person name="Lipzen A."/>
            <person name="Mondo S."/>
            <person name="Riley R."/>
            <person name="Salamov A."/>
            <person name="Simmons B.A."/>
            <person name="Magnuson J.K."/>
            <person name="Henrissat B."/>
            <person name="Mortensen U.H."/>
            <person name="Larsen T.O."/>
            <person name="Devries R.P."/>
            <person name="Grigoriev I.V."/>
            <person name="Machida M."/>
            <person name="Baker S.E."/>
            <person name="Andersen M.R."/>
        </authorList>
    </citation>
    <scope>NUCLEOTIDE SEQUENCE [LARGE SCALE GENOMIC DNA]</scope>
    <source>
        <strain evidence="2">IBT 14317</strain>
    </source>
</reference>